<dbReference type="AlphaFoldDB" id="A0A4R3J9A6"/>
<proteinExistence type="predicted"/>
<reference evidence="4 5" key="1">
    <citation type="submission" date="2019-03" db="EMBL/GenBank/DDBJ databases">
        <title>Genomic Encyclopedia of Type Strains, Phase IV (KMG-IV): sequencing the most valuable type-strain genomes for metagenomic binning, comparative biology and taxonomic classification.</title>
        <authorList>
            <person name="Goeker M."/>
        </authorList>
    </citation>
    <scope>NUCLEOTIDE SEQUENCE [LARGE SCALE GENOMIC DNA]</scope>
    <source>
        <strain evidence="4 5">DSM 104836</strain>
    </source>
</reference>
<gene>
    <name evidence="4" type="ORF">EDD52_111131</name>
</gene>
<protein>
    <submittedName>
        <fullName evidence="4">Sulfofructose kinase</fullName>
    </submittedName>
</protein>
<name>A0A4R3J9A6_9RHOB</name>
<dbReference type="PANTHER" id="PTHR10584:SF157">
    <property type="entry name" value="SULFOFRUCTOSE KINASE"/>
    <property type="match status" value="1"/>
</dbReference>
<comment type="caution">
    <text evidence="4">The sequence shown here is derived from an EMBL/GenBank/DDBJ whole genome shotgun (WGS) entry which is preliminary data.</text>
</comment>
<dbReference type="EMBL" id="SLZU01000011">
    <property type="protein sequence ID" value="TCS61533.1"/>
    <property type="molecule type" value="Genomic_DNA"/>
</dbReference>
<dbReference type="PANTHER" id="PTHR10584">
    <property type="entry name" value="SUGAR KINASE"/>
    <property type="match status" value="1"/>
</dbReference>
<evidence type="ECO:0000259" key="3">
    <source>
        <dbReference type="Pfam" id="PF00294"/>
    </source>
</evidence>
<dbReference type="InterPro" id="IPR011611">
    <property type="entry name" value="PfkB_dom"/>
</dbReference>
<evidence type="ECO:0000313" key="5">
    <source>
        <dbReference type="Proteomes" id="UP000295696"/>
    </source>
</evidence>
<dbReference type="Gene3D" id="3.40.1190.20">
    <property type="match status" value="1"/>
</dbReference>
<sequence length="298" mass="30861">MPRIICAGLIAVDLVFEVSHMPAKGTKNRASTSRMIPGGGSLNAALAIAGLGGQVSLCGAVGDDVFGQFLRQRMRDRGIDDVLVSTMTEMPTSRSAIIITPDGDRSIINHRETGLAPASVALPTDFPFDAALVDTRWPAAAAEIVKAARHAGKPAVIDAEAPVANARKALSAASHVVFSEQGLADFCGAAGPDCLAQASARLGCWCAVTRGAASVLCHDGAQMTEVPTFKAKPLNTLGAGDAWHGAFTLSLAQGRSELDAVQWANAVACLKVGRSIHDEEMPTAQDVARFLNAPPGSV</sequence>
<keyword evidence="2 4" id="KW-0418">Kinase</keyword>
<evidence type="ECO:0000256" key="1">
    <source>
        <dbReference type="ARBA" id="ARBA00022679"/>
    </source>
</evidence>
<evidence type="ECO:0000313" key="4">
    <source>
        <dbReference type="EMBL" id="TCS61533.1"/>
    </source>
</evidence>
<keyword evidence="5" id="KW-1185">Reference proteome</keyword>
<accession>A0A4R3J9A6</accession>
<feature type="domain" description="Carbohydrate kinase PfkB" evidence="3">
    <location>
        <begin position="1"/>
        <end position="275"/>
    </location>
</feature>
<organism evidence="4 5">
    <name type="scientific">Primorskyibacter sedentarius</name>
    <dbReference type="NCBI Taxonomy" id="745311"/>
    <lineage>
        <taxon>Bacteria</taxon>
        <taxon>Pseudomonadati</taxon>
        <taxon>Pseudomonadota</taxon>
        <taxon>Alphaproteobacteria</taxon>
        <taxon>Rhodobacterales</taxon>
        <taxon>Roseobacteraceae</taxon>
        <taxon>Primorskyibacter</taxon>
    </lineage>
</organism>
<dbReference type="SUPFAM" id="SSF53613">
    <property type="entry name" value="Ribokinase-like"/>
    <property type="match status" value="1"/>
</dbReference>
<dbReference type="Pfam" id="PF00294">
    <property type="entry name" value="PfkB"/>
    <property type="match status" value="1"/>
</dbReference>
<dbReference type="RefSeq" id="WP_165907556.1">
    <property type="nucleotide sequence ID" value="NZ_SLZU01000011.1"/>
</dbReference>
<dbReference type="GO" id="GO:0016301">
    <property type="term" value="F:kinase activity"/>
    <property type="evidence" value="ECO:0007669"/>
    <property type="project" value="UniProtKB-KW"/>
</dbReference>
<dbReference type="Proteomes" id="UP000295696">
    <property type="component" value="Unassembled WGS sequence"/>
</dbReference>
<dbReference type="GO" id="GO:0005829">
    <property type="term" value="C:cytosol"/>
    <property type="evidence" value="ECO:0007669"/>
    <property type="project" value="TreeGrafter"/>
</dbReference>
<keyword evidence="1" id="KW-0808">Transferase</keyword>
<evidence type="ECO:0000256" key="2">
    <source>
        <dbReference type="ARBA" id="ARBA00022777"/>
    </source>
</evidence>
<dbReference type="InterPro" id="IPR002173">
    <property type="entry name" value="Carboh/pur_kinase_PfkB_CS"/>
</dbReference>
<dbReference type="PROSITE" id="PS00584">
    <property type="entry name" value="PFKB_KINASES_2"/>
    <property type="match status" value="1"/>
</dbReference>
<dbReference type="InterPro" id="IPR029056">
    <property type="entry name" value="Ribokinase-like"/>
</dbReference>